<dbReference type="GO" id="GO:0005737">
    <property type="term" value="C:cytoplasm"/>
    <property type="evidence" value="ECO:0007669"/>
    <property type="project" value="TreeGrafter"/>
</dbReference>
<dbReference type="PANTHER" id="PTHR11042">
    <property type="entry name" value="EUKARYOTIC TRANSLATION INITIATION FACTOR 2-ALPHA KINASE EIF2-ALPHA KINASE -RELATED"/>
    <property type="match status" value="1"/>
</dbReference>
<feature type="region of interest" description="Disordered" evidence="7">
    <location>
        <begin position="1"/>
        <end position="51"/>
    </location>
</feature>
<feature type="compositionally biased region" description="Low complexity" evidence="7">
    <location>
        <begin position="86"/>
        <end position="104"/>
    </location>
</feature>
<keyword evidence="3" id="KW-0418">Kinase</keyword>
<keyword evidence="2 6" id="KW-0547">Nucleotide-binding</keyword>
<feature type="region of interest" description="Disordered" evidence="7">
    <location>
        <begin position="282"/>
        <end position="331"/>
    </location>
</feature>
<evidence type="ECO:0000256" key="5">
    <source>
        <dbReference type="ARBA" id="ARBA00037982"/>
    </source>
</evidence>
<dbReference type="EMBL" id="GG692398">
    <property type="protein sequence ID" value="EER32932.1"/>
    <property type="molecule type" value="Genomic_DNA"/>
</dbReference>
<feature type="compositionally biased region" description="Low complexity" evidence="7">
    <location>
        <begin position="199"/>
        <end position="213"/>
    </location>
</feature>
<dbReference type="InterPro" id="IPR011009">
    <property type="entry name" value="Kinase-like_dom_sf"/>
</dbReference>
<dbReference type="Gene3D" id="1.10.510.10">
    <property type="entry name" value="Transferase(Phosphotransferase) domain 1"/>
    <property type="match status" value="1"/>
</dbReference>
<comment type="similarity">
    <text evidence="5">Belongs to the protein kinase superfamily. Ser/Thr protein kinase family. GCN2 subfamily.</text>
</comment>
<sequence length="1213" mass="134408">MKESNPYENASGAGTNSSTTPMTNNNPNNDSINTPYSNAHGKRQHSQQSFSQQTPYINQLEYFTNNQFSRSFNSLILDDIADSHSHSQSNNNNNNNSSSSSSISRKTINKSPPFNVKQDLVNDSIDTFLDSTNRIVEDEGNASTEDDDDGDFDDEDIEDPDAVQYTPTLNILKSQKFDSFIHKNNNNNHLRKASEEDYTSSSNTTIKISNNSQSSIKRSNKFLNLSIDSKLKTLDGDKIPDEIDDISLHEIDAKVNPSDFSSPLSTRKVDLYSSSNFSIATGGTNNTNNQFKRPHKLVSQSPSPSSKTKLRITNTTATASSSSLAASPQSNLYSPSKLGLKGFKMFKNANKDAIISPNRMTPEKPTFSSKIFGKSSTKIRRTYTPTHTSTPIVPTNLPSSTSTTISNTTANPTNNASSILNTAPSTIPQFDNDSDLDSPSKNRKSSTFSGSSIIIYQDHGNMTHHDHPIKSHHVRNSSNPIPYPPTEPTLNTKISNNSLNGGNNNNANKGAGYDDKENKTSYQFVKPLQTAFNSSGLIKKNSISCHPSESRKLPPETPIKRNPLMMLNRNVPYHGYLEDSHGKEEHSILHNLHQQHALGNTALHHESDISIEVGRNSSYDANVSGHSTLNNSYFKVNNTTNPLSCEKPSTTIDVSQTHPLGNHQLDLDLDFHSDIELDDNIIPETPTKKPIMALHQQLQQQQQQQQQQQSVIAPKSPTFLRSNRRRKINNLTLSIDHATKKDIESVREGPSTPINMGYCGTGLDGVINGSNDDLIIAQSISASNLGNEMELGSHSLSSNYANKIDEHLGEKFGTKNIKYIGMGEFSIAYECVFNNEKFAIKRSKKPVIGKLEVQTIKREIEALRCLTSIKDNDEVNMKEQEEGKEYLVYFIEAWEFNNYYYIMTEFCEGGTLFEFLEENKHYKLDEFRIWKILIELLNGLKFIHSKNYLHLDLKPANIFITFEGSLKIGDFGLATKLPILEKDFDLEGDRNYIAPELINDKIYTPFADIFSLGLIILEIAANIILPDNGTPWRKLRSGDLSDAGQLSSDNISMFLQHNPSTNNGTCTSTSGGSNEGADSGSSRGRSSSSTNFSCNSNSLSGQSISLNPPVKSFKTVATTTTTNTSPVIVCDGLNKQQQGNLEDLIPNWAPDFLVNGNSMILDKLVNKMLRPNPFDRPSAGNILEMEECIIIESRRKCGATIFEGEFGSPPDEL</sequence>
<dbReference type="PROSITE" id="PS50011">
    <property type="entry name" value="PROTEIN_KINASE_DOM"/>
    <property type="match status" value="1"/>
</dbReference>
<feature type="region of interest" description="Disordered" evidence="7">
    <location>
        <begin position="1057"/>
        <end position="1100"/>
    </location>
</feature>
<feature type="region of interest" description="Disordered" evidence="7">
    <location>
        <begin position="83"/>
        <end position="119"/>
    </location>
</feature>
<evidence type="ECO:0000256" key="7">
    <source>
        <dbReference type="SAM" id="MobiDB-lite"/>
    </source>
</evidence>
<dbReference type="SUPFAM" id="SSF56112">
    <property type="entry name" value="Protein kinase-like (PK-like)"/>
    <property type="match status" value="1"/>
</dbReference>
<protein>
    <recommendedName>
        <fullName evidence="8">Protein kinase domain-containing protein</fullName>
    </recommendedName>
</protein>
<feature type="compositionally biased region" description="Low complexity" evidence="7">
    <location>
        <begin position="1058"/>
        <end position="1100"/>
    </location>
</feature>
<dbReference type="STRING" id="294747.C5MBB5"/>
<feature type="compositionally biased region" description="Low complexity" evidence="7">
    <location>
        <begin position="495"/>
        <end position="511"/>
    </location>
</feature>
<dbReference type="GO" id="GO:0005634">
    <property type="term" value="C:nucleus"/>
    <property type="evidence" value="ECO:0007669"/>
    <property type="project" value="TreeGrafter"/>
</dbReference>
<dbReference type="KEGG" id="ctp:CTRG_03357"/>
<dbReference type="GO" id="GO:0030447">
    <property type="term" value="P:filamentous growth"/>
    <property type="evidence" value="ECO:0007669"/>
    <property type="project" value="UniProtKB-ARBA"/>
</dbReference>
<feature type="compositionally biased region" description="Acidic residues" evidence="7">
    <location>
        <begin position="138"/>
        <end position="161"/>
    </location>
</feature>
<dbReference type="OrthoDB" id="5337378at2759"/>
<organism evidence="9 10">
    <name type="scientific">Candida tropicalis (strain ATCC MYA-3404 / T1)</name>
    <name type="common">Yeast</name>
    <dbReference type="NCBI Taxonomy" id="294747"/>
    <lineage>
        <taxon>Eukaryota</taxon>
        <taxon>Fungi</taxon>
        <taxon>Dikarya</taxon>
        <taxon>Ascomycota</taxon>
        <taxon>Saccharomycotina</taxon>
        <taxon>Pichiomycetes</taxon>
        <taxon>Debaryomycetaceae</taxon>
        <taxon>Candida/Lodderomyces clade</taxon>
        <taxon>Candida</taxon>
    </lineage>
</organism>
<proteinExistence type="inferred from homology"/>
<evidence type="ECO:0000313" key="10">
    <source>
        <dbReference type="Proteomes" id="UP000002037"/>
    </source>
</evidence>
<keyword evidence="4 6" id="KW-0067">ATP-binding</keyword>
<evidence type="ECO:0000256" key="2">
    <source>
        <dbReference type="ARBA" id="ARBA00022741"/>
    </source>
</evidence>
<dbReference type="PROSITE" id="PS00108">
    <property type="entry name" value="PROTEIN_KINASE_ST"/>
    <property type="match status" value="1"/>
</dbReference>
<dbReference type="GO" id="GO:0005524">
    <property type="term" value="F:ATP binding"/>
    <property type="evidence" value="ECO:0007669"/>
    <property type="project" value="UniProtKB-UniRule"/>
</dbReference>
<dbReference type="PROSITE" id="PS00107">
    <property type="entry name" value="PROTEIN_KINASE_ATP"/>
    <property type="match status" value="1"/>
</dbReference>
<dbReference type="RefSeq" id="XP_002549060.1">
    <property type="nucleotide sequence ID" value="XM_002549014.1"/>
</dbReference>
<evidence type="ECO:0000259" key="8">
    <source>
        <dbReference type="PROSITE" id="PS50011"/>
    </source>
</evidence>
<dbReference type="eggNOG" id="KOG0601">
    <property type="taxonomic scope" value="Eukaryota"/>
</dbReference>
<dbReference type="SMART" id="SM00220">
    <property type="entry name" value="S_TKc"/>
    <property type="match status" value="1"/>
</dbReference>
<name>C5MBB5_CANTT</name>
<dbReference type="InterPro" id="IPR017441">
    <property type="entry name" value="Protein_kinase_ATP_BS"/>
</dbReference>
<keyword evidence="1" id="KW-0808">Transferase</keyword>
<evidence type="ECO:0000256" key="1">
    <source>
        <dbReference type="ARBA" id="ARBA00022679"/>
    </source>
</evidence>
<feature type="binding site" evidence="6">
    <location>
        <position position="850"/>
    </location>
    <ligand>
        <name>ATP</name>
        <dbReference type="ChEBI" id="CHEBI:30616"/>
    </ligand>
</feature>
<evidence type="ECO:0000256" key="3">
    <source>
        <dbReference type="ARBA" id="ARBA00022777"/>
    </source>
</evidence>
<feature type="compositionally biased region" description="Polar residues" evidence="7">
    <location>
        <begin position="420"/>
        <end position="431"/>
    </location>
</feature>
<feature type="compositionally biased region" description="Low complexity" evidence="7">
    <location>
        <begin position="398"/>
        <end position="419"/>
    </location>
</feature>
<dbReference type="VEuPathDB" id="FungiDB:CTRG_03357"/>
<feature type="region of interest" description="Disordered" evidence="7">
    <location>
        <begin position="384"/>
        <end position="449"/>
    </location>
</feature>
<feature type="compositionally biased region" description="Polar residues" evidence="7">
    <location>
        <begin position="384"/>
        <end position="397"/>
    </location>
</feature>
<dbReference type="Pfam" id="PF00069">
    <property type="entry name" value="Pkinase"/>
    <property type="match status" value="1"/>
</dbReference>
<feature type="compositionally biased region" description="Polar residues" evidence="7">
    <location>
        <begin position="282"/>
        <end position="291"/>
    </location>
</feature>
<dbReference type="InterPro" id="IPR008271">
    <property type="entry name" value="Ser/Thr_kinase_AS"/>
</dbReference>
<dbReference type="Proteomes" id="UP000002037">
    <property type="component" value="Unassembled WGS sequence"/>
</dbReference>
<dbReference type="GeneID" id="8300313"/>
<reference evidence="9 10" key="1">
    <citation type="journal article" date="2009" name="Nature">
        <title>Evolution of pathogenicity and sexual reproduction in eight Candida genomes.</title>
        <authorList>
            <person name="Butler G."/>
            <person name="Rasmussen M.D."/>
            <person name="Lin M.F."/>
            <person name="Santos M.A."/>
            <person name="Sakthikumar S."/>
            <person name="Munro C.A."/>
            <person name="Rheinbay E."/>
            <person name="Grabherr M."/>
            <person name="Forche A."/>
            <person name="Reedy J.L."/>
            <person name="Agrafioti I."/>
            <person name="Arnaud M.B."/>
            <person name="Bates S."/>
            <person name="Brown A.J."/>
            <person name="Brunke S."/>
            <person name="Costanzo M.C."/>
            <person name="Fitzpatrick D.A."/>
            <person name="de Groot P.W."/>
            <person name="Harris D."/>
            <person name="Hoyer L.L."/>
            <person name="Hube B."/>
            <person name="Klis F.M."/>
            <person name="Kodira C."/>
            <person name="Lennard N."/>
            <person name="Logue M.E."/>
            <person name="Martin R."/>
            <person name="Neiman A.M."/>
            <person name="Nikolaou E."/>
            <person name="Quail M.A."/>
            <person name="Quinn J."/>
            <person name="Santos M.C."/>
            <person name="Schmitzberger F.F."/>
            <person name="Sherlock G."/>
            <person name="Shah P."/>
            <person name="Silverstein K.A."/>
            <person name="Skrzypek M.S."/>
            <person name="Soll D."/>
            <person name="Staggs R."/>
            <person name="Stansfield I."/>
            <person name="Stumpf M.P."/>
            <person name="Sudbery P.E."/>
            <person name="Srikantha T."/>
            <person name="Zeng Q."/>
            <person name="Berman J."/>
            <person name="Berriman M."/>
            <person name="Heitman J."/>
            <person name="Gow N.A."/>
            <person name="Lorenz M.C."/>
            <person name="Birren B.W."/>
            <person name="Kellis M."/>
            <person name="Cuomo C.A."/>
        </authorList>
    </citation>
    <scope>NUCLEOTIDE SEQUENCE [LARGE SCALE GENOMIC DNA]</scope>
    <source>
        <strain evidence="10">ATCC MYA-3404 / T1</strain>
    </source>
</reference>
<feature type="region of interest" description="Disordered" evidence="7">
    <location>
        <begin position="461"/>
        <end position="515"/>
    </location>
</feature>
<feature type="region of interest" description="Disordered" evidence="7">
    <location>
        <begin position="191"/>
        <end position="213"/>
    </location>
</feature>
<evidence type="ECO:0000313" key="9">
    <source>
        <dbReference type="EMBL" id="EER32932.1"/>
    </source>
</evidence>
<dbReference type="InterPro" id="IPR000719">
    <property type="entry name" value="Prot_kinase_dom"/>
</dbReference>
<dbReference type="HOGENOM" id="CLU_009087_0_0_1"/>
<feature type="compositionally biased region" description="Low complexity" evidence="7">
    <location>
        <begin position="15"/>
        <end position="35"/>
    </location>
</feature>
<feature type="compositionally biased region" description="Polar residues" evidence="7">
    <location>
        <begin position="1"/>
        <end position="14"/>
    </location>
</feature>
<evidence type="ECO:0000256" key="6">
    <source>
        <dbReference type="PROSITE-ProRule" id="PRU10141"/>
    </source>
</evidence>
<evidence type="ECO:0000256" key="4">
    <source>
        <dbReference type="ARBA" id="ARBA00022840"/>
    </source>
</evidence>
<accession>C5MBB5</accession>
<feature type="domain" description="Protein kinase" evidence="8">
    <location>
        <begin position="814"/>
        <end position="1189"/>
    </location>
</feature>
<dbReference type="InterPro" id="IPR050339">
    <property type="entry name" value="CC_SR_Kinase"/>
</dbReference>
<feature type="region of interest" description="Disordered" evidence="7">
    <location>
        <begin position="132"/>
        <end position="161"/>
    </location>
</feature>
<keyword evidence="10" id="KW-1185">Reference proteome</keyword>
<feature type="compositionally biased region" description="Polar residues" evidence="7">
    <location>
        <begin position="298"/>
        <end position="307"/>
    </location>
</feature>
<dbReference type="Gene3D" id="3.30.200.20">
    <property type="entry name" value="Phosphorylase Kinase, domain 1"/>
    <property type="match status" value="1"/>
</dbReference>
<feature type="compositionally biased region" description="Low complexity" evidence="7">
    <location>
        <begin position="313"/>
        <end position="327"/>
    </location>
</feature>
<dbReference type="GO" id="GO:0004713">
    <property type="term" value="F:protein tyrosine kinase activity"/>
    <property type="evidence" value="ECO:0007669"/>
    <property type="project" value="TreeGrafter"/>
</dbReference>
<dbReference type="AlphaFoldDB" id="C5MBB5"/>
<gene>
    <name evidence="9" type="ORF">CTRG_03357</name>
</gene>
<dbReference type="GO" id="GO:0110031">
    <property type="term" value="P:negative regulation of G2/MI transition of meiotic cell cycle"/>
    <property type="evidence" value="ECO:0007669"/>
    <property type="project" value="TreeGrafter"/>
</dbReference>
<dbReference type="PANTHER" id="PTHR11042:SF196">
    <property type="entry name" value="MITOSIS INHIBITOR PROTEIN KINASE SWE1"/>
    <property type="match status" value="1"/>
</dbReference>